<dbReference type="OrthoDB" id="5590282at2759"/>
<dbReference type="GO" id="GO:0051301">
    <property type="term" value="P:cell division"/>
    <property type="evidence" value="ECO:0007669"/>
    <property type="project" value="UniProtKB-KW"/>
</dbReference>
<keyword evidence="2 4" id="KW-0195">Cyclin</keyword>
<dbReference type="EMBL" id="DS268476">
    <property type="protein sequence ID" value="EFP08807.1"/>
    <property type="molecule type" value="Genomic_DNA"/>
</dbReference>
<evidence type="ECO:0000313" key="9">
    <source>
        <dbReference type="Proteomes" id="UP000008281"/>
    </source>
</evidence>
<dbReference type="HOGENOM" id="CLU_020695_2_4_1"/>
<keyword evidence="9" id="KW-1185">Reference proteome</keyword>
<dbReference type="GeneID" id="9814984"/>
<keyword evidence="5" id="KW-0812">Transmembrane</keyword>
<dbReference type="Pfam" id="PF02984">
    <property type="entry name" value="Cyclin_C"/>
    <property type="match status" value="1"/>
</dbReference>
<keyword evidence="3" id="KW-0131">Cell cycle</keyword>
<dbReference type="eggNOG" id="KOG0654">
    <property type="taxonomic scope" value="Eukaryota"/>
</dbReference>
<evidence type="ECO:0000259" key="6">
    <source>
        <dbReference type="SMART" id="SM00385"/>
    </source>
</evidence>
<dbReference type="CTD" id="9814984"/>
<dbReference type="Proteomes" id="UP000008281">
    <property type="component" value="Unassembled WGS sequence"/>
</dbReference>
<proteinExistence type="inferred from homology"/>
<dbReference type="OMA" id="QMCAPYV"/>
<dbReference type="FunFam" id="1.10.472.10:FF:000001">
    <property type="entry name" value="G2/mitotic-specific cyclin"/>
    <property type="match status" value="1"/>
</dbReference>
<dbReference type="Pfam" id="PF00134">
    <property type="entry name" value="Cyclin_N"/>
    <property type="match status" value="1"/>
</dbReference>
<evidence type="ECO:0000256" key="1">
    <source>
        <dbReference type="ARBA" id="ARBA00022618"/>
    </source>
</evidence>
<feature type="transmembrane region" description="Helical" evidence="5">
    <location>
        <begin position="198"/>
        <end position="218"/>
    </location>
</feature>
<protein>
    <recommendedName>
        <fullName evidence="10">Cyclin N-terminal domain-containing protein</fullName>
    </recommendedName>
</protein>
<dbReference type="PANTHER" id="PTHR10177">
    <property type="entry name" value="CYCLINS"/>
    <property type="match status" value="1"/>
</dbReference>
<evidence type="ECO:0000256" key="2">
    <source>
        <dbReference type="ARBA" id="ARBA00023127"/>
    </source>
</evidence>
<name>E3MTD1_CAERE</name>
<dbReference type="Gene3D" id="1.10.472.10">
    <property type="entry name" value="Cyclin-like"/>
    <property type="match status" value="2"/>
</dbReference>
<feature type="domain" description="Cyclin C-terminal" evidence="7">
    <location>
        <begin position="209"/>
        <end position="325"/>
    </location>
</feature>
<keyword evidence="5" id="KW-0472">Membrane</keyword>
<dbReference type="InterPro" id="IPR006671">
    <property type="entry name" value="Cyclin_N"/>
</dbReference>
<dbReference type="STRING" id="31234.E3MTD1"/>
<evidence type="ECO:0000256" key="3">
    <source>
        <dbReference type="ARBA" id="ARBA00023306"/>
    </source>
</evidence>
<sequence>MQVMQTRDASISRVWKSSMAISTDCVDDHFDKDSVSSSDFTTPVRASLFPDSSPPPVLKREMVIHLKEDRQDEAMYLADEYFRDIIKYTMHRQMMDRPSPIFENQVTKEMRAILIDWFNDIVTEYSLKQETLHLACNLVDRVLSILNIDKSQFQLVGTTCLMIAAKYEEVFAPEIKEFSVITDNTYGVDEILQMEKFLLAQLDFLVALPTAAWFAASFGKRMKFTEKMTKTMRYLVDLSLLDVHFLKYRPSDIAAAAACFANVQLGKEAWPKEMVEDTGIVTDDFIDVLKDLHHMYISAPTSEYKSIFNKYCETDEMQVALLFAPKY</sequence>
<dbReference type="KEGG" id="crq:GCK72_020959"/>
<evidence type="ECO:0000256" key="5">
    <source>
        <dbReference type="SAM" id="Phobius"/>
    </source>
</evidence>
<dbReference type="InParanoid" id="E3MTD1"/>
<dbReference type="InterPro" id="IPR013763">
    <property type="entry name" value="Cyclin-like_dom"/>
</dbReference>
<dbReference type="SUPFAM" id="SSF47954">
    <property type="entry name" value="Cyclin-like"/>
    <property type="match status" value="2"/>
</dbReference>
<evidence type="ECO:0008006" key="10">
    <source>
        <dbReference type="Google" id="ProtNLM"/>
    </source>
</evidence>
<comment type="similarity">
    <text evidence="4">Belongs to the cyclin family.</text>
</comment>
<dbReference type="InterPro" id="IPR039361">
    <property type="entry name" value="Cyclin"/>
</dbReference>
<accession>E3MTD1</accession>
<organism evidence="9">
    <name type="scientific">Caenorhabditis remanei</name>
    <name type="common">Caenorhabditis vulgaris</name>
    <dbReference type="NCBI Taxonomy" id="31234"/>
    <lineage>
        <taxon>Eukaryota</taxon>
        <taxon>Metazoa</taxon>
        <taxon>Ecdysozoa</taxon>
        <taxon>Nematoda</taxon>
        <taxon>Chromadorea</taxon>
        <taxon>Rhabditida</taxon>
        <taxon>Rhabditina</taxon>
        <taxon>Rhabditomorpha</taxon>
        <taxon>Rhabditoidea</taxon>
        <taxon>Rhabditidae</taxon>
        <taxon>Peloderinae</taxon>
        <taxon>Caenorhabditis</taxon>
    </lineage>
</organism>
<feature type="domain" description="Cyclin-like" evidence="6">
    <location>
        <begin position="116"/>
        <end position="200"/>
    </location>
</feature>
<gene>
    <name evidence="8" type="ORF">CRE_19800</name>
</gene>
<dbReference type="AlphaFoldDB" id="E3MTD1"/>
<evidence type="ECO:0000259" key="7">
    <source>
        <dbReference type="SMART" id="SM01332"/>
    </source>
</evidence>
<dbReference type="InterPro" id="IPR036915">
    <property type="entry name" value="Cyclin-like_sf"/>
</dbReference>
<feature type="domain" description="Cyclin-like" evidence="6">
    <location>
        <begin position="212"/>
        <end position="294"/>
    </location>
</feature>
<evidence type="ECO:0000256" key="4">
    <source>
        <dbReference type="RuleBase" id="RU000383"/>
    </source>
</evidence>
<dbReference type="RefSeq" id="XP_003100598.2">
    <property type="nucleotide sequence ID" value="XM_003100550.2"/>
</dbReference>
<dbReference type="SMART" id="SM01332">
    <property type="entry name" value="Cyclin_C"/>
    <property type="match status" value="1"/>
</dbReference>
<reference evidence="8" key="1">
    <citation type="submission" date="2007-07" db="EMBL/GenBank/DDBJ databases">
        <title>PCAP assembly of the Caenorhabditis remanei genome.</title>
        <authorList>
            <consortium name="The Caenorhabditis remanei Sequencing Consortium"/>
            <person name="Wilson R.K."/>
        </authorList>
    </citation>
    <scope>NUCLEOTIDE SEQUENCE [LARGE SCALE GENOMIC DNA]</scope>
    <source>
        <strain evidence="8">PB4641</strain>
    </source>
</reference>
<dbReference type="InterPro" id="IPR004367">
    <property type="entry name" value="Cyclin_C-dom"/>
</dbReference>
<dbReference type="SMART" id="SM00385">
    <property type="entry name" value="CYCLIN"/>
    <property type="match status" value="2"/>
</dbReference>
<keyword evidence="1" id="KW-0132">Cell division</keyword>
<evidence type="ECO:0000313" key="8">
    <source>
        <dbReference type="EMBL" id="EFP08807.1"/>
    </source>
</evidence>
<keyword evidence="5" id="KW-1133">Transmembrane helix</keyword>